<dbReference type="EMBL" id="LT629787">
    <property type="protein sequence ID" value="SDU21541.1"/>
    <property type="molecule type" value="Genomic_DNA"/>
</dbReference>
<dbReference type="Pfam" id="PF05598">
    <property type="entry name" value="DUF772"/>
    <property type="match status" value="1"/>
</dbReference>
<reference evidence="4" key="1">
    <citation type="submission" date="2016-10" db="EMBL/GenBank/DDBJ databases">
        <authorList>
            <person name="Varghese N."/>
            <person name="Submissions S."/>
        </authorList>
    </citation>
    <scope>NUCLEOTIDE SEQUENCE [LARGE SCALE GENOMIC DNA]</scope>
    <source>
        <strain evidence="4">CECT 8338</strain>
    </source>
</reference>
<feature type="domain" description="Transposase InsH N-terminal" evidence="2">
    <location>
        <begin position="19"/>
        <end position="111"/>
    </location>
</feature>
<evidence type="ECO:0000313" key="4">
    <source>
        <dbReference type="Proteomes" id="UP000243924"/>
    </source>
</evidence>
<dbReference type="AlphaFoldDB" id="A0A1H2GPV6"/>
<dbReference type="Proteomes" id="UP000243924">
    <property type="component" value="Chromosome I"/>
</dbReference>
<protein>
    <submittedName>
        <fullName evidence="3">Transposase</fullName>
    </submittedName>
</protein>
<proteinExistence type="predicted"/>
<name>A0A1H2GPV6_9GAMM</name>
<evidence type="ECO:0000259" key="2">
    <source>
        <dbReference type="Pfam" id="PF05598"/>
    </source>
</evidence>
<organism evidence="3 4">
    <name type="scientific">Halopseudomonas salegens</name>
    <dbReference type="NCBI Taxonomy" id="1434072"/>
    <lineage>
        <taxon>Bacteria</taxon>
        <taxon>Pseudomonadati</taxon>
        <taxon>Pseudomonadota</taxon>
        <taxon>Gammaproteobacteria</taxon>
        <taxon>Pseudomonadales</taxon>
        <taxon>Pseudomonadaceae</taxon>
        <taxon>Halopseudomonas</taxon>
    </lineage>
</organism>
<evidence type="ECO:0000256" key="1">
    <source>
        <dbReference type="SAM" id="MobiDB-lite"/>
    </source>
</evidence>
<sequence length="294" mass="33210">MPRFKPYEYSQHSMVVINYQEQLQPGTFEYAVHYLIEHKLDLSVFHPRYRNDDTGRLAYDPAILLKIVLFAYSKGITSSRQIQWCCETNILFKALSCDTVPHFTTLASFVSENAEAIEAVFEQVLLVCHQQGLLGNELFAIDGCKTSSNAAKEWSGTFKELKAKRDKLRKLIRHHLAEHRQHDSAETEAEMERAIRHGKMILSLDQAMEKVDRFLKTQSPRMGQGKRRKEVKSNITDNESAKMTTSKGTIQGYNGVATVDKKYQVIIDAQAFGEGQEQGAPHPATSAGNGRSSL</sequence>
<feature type="region of interest" description="Disordered" evidence="1">
    <location>
        <begin position="220"/>
        <end position="239"/>
    </location>
</feature>
<gene>
    <name evidence="3" type="ORF">SAMN05216210_2459</name>
</gene>
<dbReference type="PANTHER" id="PTHR33408:SF4">
    <property type="entry name" value="TRANSPOSASE DDE DOMAIN-CONTAINING PROTEIN"/>
    <property type="match status" value="1"/>
</dbReference>
<accession>A0A1H2GPV6</accession>
<dbReference type="PANTHER" id="PTHR33408">
    <property type="entry name" value="TRANSPOSASE"/>
    <property type="match status" value="1"/>
</dbReference>
<feature type="region of interest" description="Disordered" evidence="1">
    <location>
        <begin position="273"/>
        <end position="294"/>
    </location>
</feature>
<dbReference type="InterPro" id="IPR008490">
    <property type="entry name" value="Transposase_InsH_N"/>
</dbReference>
<evidence type="ECO:0000313" key="3">
    <source>
        <dbReference type="EMBL" id="SDU21541.1"/>
    </source>
</evidence>
<keyword evidence="4" id="KW-1185">Reference proteome</keyword>
<dbReference type="STRING" id="1434072.SAMN05216210_2459"/>